<comment type="caution">
    <text evidence="1">The sequence shown here is derived from an EMBL/GenBank/DDBJ whole genome shotgun (WGS) entry which is preliminary data.</text>
</comment>
<gene>
    <name evidence="1" type="ORF">XAT740_LOCUS47212</name>
</gene>
<protein>
    <submittedName>
        <fullName evidence="1">Uncharacterized protein</fullName>
    </submittedName>
</protein>
<name>A0A816AKR4_ADIRI</name>
<accession>A0A816AKR4</accession>
<dbReference type="Proteomes" id="UP000663828">
    <property type="component" value="Unassembled WGS sequence"/>
</dbReference>
<keyword evidence="2" id="KW-1185">Reference proteome</keyword>
<evidence type="ECO:0000313" key="2">
    <source>
        <dbReference type="Proteomes" id="UP000663828"/>
    </source>
</evidence>
<evidence type="ECO:0000313" key="1">
    <source>
        <dbReference type="EMBL" id="CAF1596848.1"/>
    </source>
</evidence>
<proteinExistence type="predicted"/>
<dbReference type="AlphaFoldDB" id="A0A816AKR4"/>
<dbReference type="EMBL" id="CAJNOR010006502">
    <property type="protein sequence ID" value="CAF1596848.1"/>
    <property type="molecule type" value="Genomic_DNA"/>
</dbReference>
<reference evidence="1" key="1">
    <citation type="submission" date="2021-02" db="EMBL/GenBank/DDBJ databases">
        <authorList>
            <person name="Nowell W R."/>
        </authorList>
    </citation>
    <scope>NUCLEOTIDE SEQUENCE</scope>
</reference>
<sequence>MSLEKENQSIPLSKHDVQKTLRTFCTTENDELNIRLAVSKVVTIHDGEKETTIVLPKESMTTRDLLKLINTDRCLAAKETKRIRKENEVISFIQEDKFLLVDRKDVCHVAITSSAFVVENCFSSNATIVDIIAAKETQLIYYMAETPIHFTTTENSLPVTVRVNLDEHGKTIQFSCHRIMTVERLCFISCRLFSVSEDNAQLRLADGTNPDEGLSLNGMDAIRTNFEFLLHSPRHLPCSITYLDRTIVLPRHSEQLISSLAKKLFEQLSIDFDRIDQFELFALDKDKTLLRLDMFIGDIKNVFPPPSSSNVAVEQKEKNFR</sequence>
<organism evidence="1 2">
    <name type="scientific">Adineta ricciae</name>
    <name type="common">Rotifer</name>
    <dbReference type="NCBI Taxonomy" id="249248"/>
    <lineage>
        <taxon>Eukaryota</taxon>
        <taxon>Metazoa</taxon>
        <taxon>Spiralia</taxon>
        <taxon>Gnathifera</taxon>
        <taxon>Rotifera</taxon>
        <taxon>Eurotatoria</taxon>
        <taxon>Bdelloidea</taxon>
        <taxon>Adinetida</taxon>
        <taxon>Adinetidae</taxon>
        <taxon>Adineta</taxon>
    </lineage>
</organism>